<dbReference type="RefSeq" id="WP_053390356.1">
    <property type="nucleotide sequence ID" value="NZ_CP010899.1"/>
</dbReference>
<evidence type="ECO:0000313" key="2">
    <source>
        <dbReference type="Proteomes" id="UP000062963"/>
    </source>
</evidence>
<dbReference type="EMBL" id="CP010899">
    <property type="protein sequence ID" value="ALA96975.1"/>
    <property type="molecule type" value="Genomic_DNA"/>
</dbReference>
<keyword evidence="2" id="KW-1185">Reference proteome</keyword>
<accession>A0A0K2JEF9</accession>
<name>A0A0K2JEF9_SPIKU</name>
<protein>
    <submittedName>
        <fullName evidence="1">Uncharacterized protein</fullName>
    </submittedName>
</protein>
<evidence type="ECO:0000313" key="1">
    <source>
        <dbReference type="EMBL" id="ALA96975.1"/>
    </source>
</evidence>
<gene>
    <name evidence="1" type="ORF">SKUN_0050</name>
</gene>
<dbReference type="STRING" id="273035.SKUN_0050"/>
<dbReference type="PATRIC" id="fig|273035.7.peg.59"/>
<organism evidence="1 2">
    <name type="scientific">Spiroplasma kunkelii CR2-3x</name>
    <dbReference type="NCBI Taxonomy" id="273035"/>
    <lineage>
        <taxon>Bacteria</taxon>
        <taxon>Bacillati</taxon>
        <taxon>Mycoplasmatota</taxon>
        <taxon>Mollicutes</taxon>
        <taxon>Entomoplasmatales</taxon>
        <taxon>Spiroplasmataceae</taxon>
        <taxon>Spiroplasma</taxon>
    </lineage>
</organism>
<dbReference type="AlphaFoldDB" id="A0A0K2JEF9"/>
<dbReference type="Proteomes" id="UP000062963">
    <property type="component" value="Chromosome"/>
</dbReference>
<dbReference type="KEGG" id="skn:SKUN_0050"/>
<reference evidence="1 2" key="1">
    <citation type="journal article" date="2015" name="Genome Announc.">
        <title>Complete Genome Sequence of Spiroplasma kunkelii Strain CR2-3x, Causal Agent of Corn Stunt Disease in Zea mays L.</title>
        <authorList>
            <person name="Davis R.E."/>
            <person name="Shao J."/>
            <person name="Dally E.L."/>
            <person name="Zhao Y."/>
            <person name="Gasparich G.E."/>
            <person name="Gaynor B.J."/>
            <person name="Athey J.C."/>
            <person name="Harrison N.A."/>
            <person name="Donofrio N."/>
        </authorList>
    </citation>
    <scope>NUCLEOTIDE SEQUENCE [LARGE SCALE GENOMIC DNA]</scope>
    <source>
        <strain evidence="1 2">CR2-3x</strain>
    </source>
</reference>
<sequence length="102" mass="11487">MASIIGLHEGFVIGNGVANLTKEGHLLLSAQEMRVKDILSNPDYYTFHRLTATAQSSPNMESADYAFAIYTIPYLNDYFMVIVNEIMKKEIQNKIKMLSVVV</sequence>
<proteinExistence type="predicted"/>